<dbReference type="InterPro" id="IPR035965">
    <property type="entry name" value="PAS-like_dom_sf"/>
</dbReference>
<reference evidence="4 5" key="1">
    <citation type="submission" date="2011-07" db="EMBL/GenBank/DDBJ databases">
        <authorList>
            <person name="Coyne R."/>
            <person name="Brami D."/>
            <person name="Johnson J."/>
            <person name="Hostetler J."/>
            <person name="Hannick L."/>
            <person name="Clark T."/>
            <person name="Cassidy-Hanley D."/>
            <person name="Inman J."/>
        </authorList>
    </citation>
    <scope>NUCLEOTIDE SEQUENCE [LARGE SCALE GENOMIC DNA]</scope>
    <source>
        <strain evidence="4 5">G5</strain>
    </source>
</reference>
<dbReference type="Pfam" id="PF25474">
    <property type="entry name" value="TPR_TmcB"/>
    <property type="match status" value="1"/>
</dbReference>
<keyword evidence="2" id="KW-0472">Membrane</keyword>
<dbReference type="GeneID" id="14910030"/>
<dbReference type="OrthoDB" id="542352at2759"/>
<keyword evidence="2" id="KW-0812">Transmembrane</keyword>
<dbReference type="InterPro" id="IPR000014">
    <property type="entry name" value="PAS"/>
</dbReference>
<dbReference type="OMA" id="EYVHILI"/>
<evidence type="ECO:0000259" key="3">
    <source>
        <dbReference type="PROSITE" id="PS50112"/>
    </source>
</evidence>
<keyword evidence="1" id="KW-0175">Coiled coil</keyword>
<proteinExistence type="predicted"/>
<evidence type="ECO:0000256" key="1">
    <source>
        <dbReference type="SAM" id="Coils"/>
    </source>
</evidence>
<dbReference type="PANTHER" id="PTHR31600">
    <property type="entry name" value="TINY MACROCYSTS PROTEIN B-RELATED"/>
    <property type="match status" value="1"/>
</dbReference>
<evidence type="ECO:0000256" key="2">
    <source>
        <dbReference type="SAM" id="Phobius"/>
    </source>
</evidence>
<dbReference type="RefSeq" id="XP_004039068.1">
    <property type="nucleotide sequence ID" value="XM_004039020.1"/>
</dbReference>
<dbReference type="GO" id="GO:0004222">
    <property type="term" value="F:metalloendopeptidase activity"/>
    <property type="evidence" value="ECO:0007669"/>
    <property type="project" value="UniProtKB-EC"/>
</dbReference>
<dbReference type="Gene3D" id="3.30.450.20">
    <property type="entry name" value="PAS domain"/>
    <property type="match status" value="1"/>
</dbReference>
<keyword evidence="2" id="KW-1133">Transmembrane helix</keyword>
<gene>
    <name evidence="4" type="ORF">IMG5_035000</name>
</gene>
<feature type="transmembrane region" description="Helical" evidence="2">
    <location>
        <begin position="1259"/>
        <end position="1280"/>
    </location>
</feature>
<feature type="coiled-coil region" evidence="1">
    <location>
        <begin position="795"/>
        <end position="829"/>
    </location>
</feature>
<dbReference type="EC" id="3.4.24.69" evidence="4"/>
<dbReference type="PANTHER" id="PTHR31600:SF2">
    <property type="entry name" value="GAMETE ENRICHED GENE 10 PROTEIN-RELATED"/>
    <property type="match status" value="1"/>
</dbReference>
<dbReference type="EMBL" id="GL983296">
    <property type="protein sequence ID" value="EGR33844.1"/>
    <property type="molecule type" value="Genomic_DNA"/>
</dbReference>
<dbReference type="STRING" id="857967.G0QLR3"/>
<feature type="transmembrane region" description="Helical" evidence="2">
    <location>
        <begin position="912"/>
        <end position="934"/>
    </location>
</feature>
<feature type="transmembrane region" description="Helical" evidence="2">
    <location>
        <begin position="1013"/>
        <end position="1033"/>
    </location>
</feature>
<evidence type="ECO:0000313" key="5">
    <source>
        <dbReference type="Proteomes" id="UP000008983"/>
    </source>
</evidence>
<organism evidence="4 5">
    <name type="scientific">Ichthyophthirius multifiliis</name>
    <name type="common">White spot disease agent</name>
    <name type="synonym">Ich</name>
    <dbReference type="NCBI Taxonomy" id="5932"/>
    <lineage>
        <taxon>Eukaryota</taxon>
        <taxon>Sar</taxon>
        <taxon>Alveolata</taxon>
        <taxon>Ciliophora</taxon>
        <taxon>Intramacronucleata</taxon>
        <taxon>Oligohymenophorea</taxon>
        <taxon>Hymenostomatida</taxon>
        <taxon>Ophryoglenina</taxon>
        <taxon>Ichthyophthirius</taxon>
    </lineage>
</organism>
<evidence type="ECO:0000313" key="4">
    <source>
        <dbReference type="EMBL" id="EGR33844.1"/>
    </source>
</evidence>
<dbReference type="InterPro" id="IPR052994">
    <property type="entry name" value="Tiny_macrocysts_regulators"/>
</dbReference>
<feature type="non-terminal residue" evidence="4">
    <location>
        <position position="1"/>
    </location>
</feature>
<keyword evidence="4" id="KW-0378">Hydrolase</keyword>
<dbReference type="Proteomes" id="UP000008983">
    <property type="component" value="Unassembled WGS sequence"/>
</dbReference>
<dbReference type="SUPFAM" id="SSF55785">
    <property type="entry name" value="PYP-like sensor domain (PAS domain)"/>
    <property type="match status" value="1"/>
</dbReference>
<dbReference type="PROSITE" id="PS50112">
    <property type="entry name" value="PAS"/>
    <property type="match status" value="1"/>
</dbReference>
<feature type="domain" description="PAS" evidence="3">
    <location>
        <begin position="315"/>
        <end position="345"/>
    </location>
</feature>
<sequence length="1325" mass="157183">IESNQNINVNKFQNPQEVIDHIFFIHQLIENDKRKSKSGQLLNGYIEFHNKTCIITNCPLKKIKFVSFTWKKQKQKISQNEQQQNKKKDKRYQFCEELISKLFEINIQKFPKNIPLRIYYSVFLMKIIKNKQHALNQVVVAENLKCESDERFILYYIKRSIESEISEISKQDGEDYGEQRSLEDKINNFKSAMEQTVSLLMEFWSQFSDDKPDLIKLYDIGSKLFPLKILVDDMWKKINTSKNILIPKVFRIYSKYLIDIFNDKQQGIQLLEKAQKIEQNLINKKDYYFNIQSDFNIDNQEDGIIFITIEEEKLGQIIACNLNAGCLFGYQKEEIINKNVNLLQPFLYGKYHDDILKYFCDQENKQSVLKDKFIFGKNKQQYIFPIMLNIKPVLHVLKDSYEFFGIFRKEKIIKNICYLHVNEKDIVKDISSSCINILGLDINILSLEQINVNNLFIDIQQNKQQYMSKKGFLTDYIFPQINEDVIMHRKGDKQVKVNVQIMDLKFKCKENQLIGQIYKIENIQEKTSSCKSQRSNLLVNQNYCFQFKLCILENNDIIYNGLYLCGSQYVEISNFYNEQSFLFEQNIDNIVLLKNSNINSLQNKQDLLQDNINNQNYNCYKIDYSKGIRTIKLVNNQLHDAEKYQYIDSEEEEEEEEMEDDGMSDNEVNRKIRQKKITLQKSKENSIQNELFDQSGIKSAQGLNEELDKQLESKIIQQLKIFTLLALIVIITNASIDFAQKNIGIKKKQNLIQEINLQSTRISEIQEIICYVRELKLLSEGIRIPQYSENVTNNDQKIKNDQKKLEEKLKNSINEVEKLNDEIDKITSLENYVVNVFYYEKQSTQFNINYVYEQIITRSHNLVQNNLLNDEKIDQFFIQFNGLNDFTYVLLKMYNQLNQKMLDCIEEVKQNALNVLIASFILMFIFALFLLFFLGKSIFVKQLVLSVFLDIPEKTSKFLYLKCETFLAQLGQVEDDDFHSDVDYVQEKEENIDSKTNSIFGKRRKKFKNTDRGSFIFLFRIIIIVIFIELYFISNYFFGIFQLDGFLQILKEYNFTCFSEPYYSLVLNGQKQMIYNNQWTILNQNSLDILTQFQQQIYLIDETIHEQHAKNLNKHDNQINYLQTFQDIMFGDTCKILVQQKGASLIECNQFAKSVVKQGMITVLIRYFQLIRYFNDRYISIINNPLQQFDFKQFEDEQFKFIEIDQNNNIMKNNLLNLLRIGESYELIQIQTQYLKYSISYLKQIFTQEILYQISSYEVIGIILLTFFIILLFLSTILCWNPFLSQINKEIWSTKCLLSFIPIDEMTKIKSISDFIRKYIINRKI</sequence>
<dbReference type="InParanoid" id="G0QLR3"/>
<dbReference type="eggNOG" id="ENOG502SI7Y">
    <property type="taxonomic scope" value="Eukaryota"/>
</dbReference>
<keyword evidence="5" id="KW-1185">Reference proteome</keyword>
<accession>G0QLR3</accession>
<name>G0QLR3_ICHMU</name>
<dbReference type="InterPro" id="IPR057352">
    <property type="entry name" value="TPR_TmcB/C"/>
</dbReference>
<protein>
    <submittedName>
        <fullName evidence="4">PAS domain S-box family protein</fullName>
        <ecNumber evidence="4">3.4.24.69</ecNumber>
    </submittedName>
</protein>